<reference evidence="3 4" key="1">
    <citation type="submission" date="2007-04" db="EMBL/GenBank/DDBJ databases">
        <authorList>
            <person name="Fulton L."/>
            <person name="Clifton S."/>
            <person name="Fulton B."/>
            <person name="Xu J."/>
            <person name="Minx P."/>
            <person name="Pepin K.H."/>
            <person name="Johnson M."/>
            <person name="Thiruvilangam P."/>
            <person name="Bhonagiri V."/>
            <person name="Nash W.E."/>
            <person name="Mardis E.R."/>
            <person name="Wilson R.K."/>
        </authorList>
    </citation>
    <scope>NUCLEOTIDE SEQUENCE [LARGE SCALE GENOMIC DNA]</scope>
    <source>
        <strain evidence="3 4">ATCC 29799</strain>
    </source>
</reference>
<keyword evidence="2" id="KW-0472">Membrane</keyword>
<dbReference type="EMBL" id="AAXG02000064">
    <property type="protein sequence ID" value="EDM97313.1"/>
    <property type="molecule type" value="Genomic_DNA"/>
</dbReference>
<dbReference type="Pfam" id="PF03883">
    <property type="entry name" value="H2O2_YaaD"/>
    <property type="match status" value="1"/>
</dbReference>
<keyword evidence="4" id="KW-1185">Reference proteome</keyword>
<dbReference type="Proteomes" id="UP000003639">
    <property type="component" value="Unassembled WGS sequence"/>
</dbReference>
<dbReference type="HAMAP" id="MF_00652">
    <property type="entry name" value="UPF0246"/>
    <property type="match status" value="1"/>
</dbReference>
<dbReference type="AlphaFoldDB" id="A6P311"/>
<proteinExistence type="inferred from homology"/>
<dbReference type="GO" id="GO:0033194">
    <property type="term" value="P:response to hydroperoxide"/>
    <property type="evidence" value="ECO:0007669"/>
    <property type="project" value="TreeGrafter"/>
</dbReference>
<dbReference type="STRING" id="411467.BACCAP_04896"/>
<feature type="transmembrane region" description="Helical" evidence="2">
    <location>
        <begin position="6"/>
        <end position="25"/>
    </location>
</feature>
<evidence type="ECO:0000256" key="1">
    <source>
        <dbReference type="HAMAP-Rule" id="MF_00652"/>
    </source>
</evidence>
<dbReference type="GO" id="GO:0005829">
    <property type="term" value="C:cytosol"/>
    <property type="evidence" value="ECO:0007669"/>
    <property type="project" value="TreeGrafter"/>
</dbReference>
<evidence type="ECO:0000256" key="2">
    <source>
        <dbReference type="SAM" id="Phobius"/>
    </source>
</evidence>
<organism evidence="3 4">
    <name type="scientific">Pseudoflavonifractor capillosus ATCC 29799</name>
    <dbReference type="NCBI Taxonomy" id="411467"/>
    <lineage>
        <taxon>Bacteria</taxon>
        <taxon>Bacillati</taxon>
        <taxon>Bacillota</taxon>
        <taxon>Clostridia</taxon>
        <taxon>Eubacteriales</taxon>
        <taxon>Oscillospiraceae</taxon>
        <taxon>Pseudoflavonifractor</taxon>
    </lineage>
</organism>
<keyword evidence="2" id="KW-1133">Transmembrane helix</keyword>
<evidence type="ECO:0000313" key="4">
    <source>
        <dbReference type="Proteomes" id="UP000003639"/>
    </source>
</evidence>
<protein>
    <recommendedName>
        <fullName evidence="1">UPF0246 protein BACCAP_04896</fullName>
    </recommendedName>
</protein>
<sequence length="309" mass="34758">MFQFTLHIISFLIISMLIILMPLSLSIPHSIRLLFESSAVLCYPVSGDIHLRHSHTRSLTMRIIISPAKKMIVDTDSFPAESLPTFLPRTERLLAVLRDMSPAQLQTLWKCNDAIAALNVERLAAMDLNRSLTPAILSYEGIQYRYMAPTVFERSQLDYIRDHLRILSGFYGLLRPFDGVTPYRLEMQAKLAVDGCRDLYAFWGGALAEALAAETDLVVNLASKEYSKAVEPHLPPSVRFLTCTFGEEKDGKVLEKGTACKMARGQMVRWMAEQGVEQAGDLRDFDGLGYAFSPVHSTEHHFVFLKGET</sequence>
<dbReference type="InterPro" id="IPR005583">
    <property type="entry name" value="YaaA"/>
</dbReference>
<dbReference type="NCBIfam" id="NF002543">
    <property type="entry name" value="PRK02101.1-4"/>
    <property type="match status" value="1"/>
</dbReference>
<gene>
    <name evidence="3" type="ORF">BACCAP_04896</name>
</gene>
<comment type="similarity">
    <text evidence="1">Belongs to the UPF0246 family.</text>
</comment>
<dbReference type="PANTHER" id="PTHR30283">
    <property type="entry name" value="PEROXIDE STRESS RESPONSE PROTEIN YAAA"/>
    <property type="match status" value="1"/>
</dbReference>
<accession>A6P311</accession>
<evidence type="ECO:0000313" key="3">
    <source>
        <dbReference type="EMBL" id="EDM97313.1"/>
    </source>
</evidence>
<name>A6P311_9FIRM</name>
<keyword evidence="2" id="KW-0812">Transmembrane</keyword>
<dbReference type="eggNOG" id="COG3022">
    <property type="taxonomic scope" value="Bacteria"/>
</dbReference>
<comment type="caution">
    <text evidence="3">The sequence shown here is derived from an EMBL/GenBank/DDBJ whole genome shotgun (WGS) entry which is preliminary data.</text>
</comment>
<reference evidence="3 4" key="2">
    <citation type="submission" date="2007-06" db="EMBL/GenBank/DDBJ databases">
        <title>Draft genome sequence of Pseudoflavonifractor capillosus ATCC 29799.</title>
        <authorList>
            <person name="Sudarsanam P."/>
            <person name="Ley R."/>
            <person name="Guruge J."/>
            <person name="Turnbaugh P.J."/>
            <person name="Mahowald M."/>
            <person name="Liep D."/>
            <person name="Gordon J."/>
        </authorList>
    </citation>
    <scope>NUCLEOTIDE SEQUENCE [LARGE SCALE GENOMIC DNA]</scope>
    <source>
        <strain evidence="3 4">ATCC 29799</strain>
    </source>
</reference>
<dbReference type="PANTHER" id="PTHR30283:SF4">
    <property type="entry name" value="PEROXIDE STRESS RESISTANCE PROTEIN YAAA"/>
    <property type="match status" value="1"/>
</dbReference>